<dbReference type="Proteomes" id="UP000095286">
    <property type="component" value="Unplaced"/>
</dbReference>
<protein>
    <submittedName>
        <fullName evidence="2">Origin recognition complex subunit 2</fullName>
    </submittedName>
</protein>
<sequence>MTNDSASFDDFSYDDFDIIVNGGPLVTKNVMIYGLGDKKELIDNLIKKCLKTYECVVVDANSNRFDENSVLDDLLPSNVKKGTKKPRVTSKLNDLDFRELFKDKHRALIINNIDNSELIYNEYFMALLTKLNESETCILIGTATQTALPPIVNILSNKVTFYYMRHSNLDSFAASMALNSIGDENMDDNLEDHNVKAIIATYNAGTENSKKWFVLLVREFAKIKFKRIMLDYIFTKASEQFICSSKSIMESTAKEYLDHGILKTEKDKSGNVYYKLLPKTSVIVGFMEELKINNNAEDSDNEDEYL</sequence>
<reference evidence="2" key="1">
    <citation type="submission" date="2016-11" db="UniProtKB">
        <authorList>
            <consortium name="WormBaseParasite"/>
        </authorList>
    </citation>
    <scope>IDENTIFICATION</scope>
    <source>
        <strain evidence="2">KR3021</strain>
    </source>
</reference>
<evidence type="ECO:0000313" key="2">
    <source>
        <dbReference type="WBParaSite" id="RSKR_0000596500.1"/>
    </source>
</evidence>
<dbReference type="WBParaSite" id="RSKR_0000596500.1">
    <property type="protein sequence ID" value="RSKR_0000596500.1"/>
    <property type="gene ID" value="RSKR_0000596500"/>
</dbReference>
<name>A0AC35U072_9BILA</name>
<evidence type="ECO:0000313" key="1">
    <source>
        <dbReference type="Proteomes" id="UP000095286"/>
    </source>
</evidence>
<organism evidence="1 2">
    <name type="scientific">Rhabditophanes sp. KR3021</name>
    <dbReference type="NCBI Taxonomy" id="114890"/>
    <lineage>
        <taxon>Eukaryota</taxon>
        <taxon>Metazoa</taxon>
        <taxon>Ecdysozoa</taxon>
        <taxon>Nematoda</taxon>
        <taxon>Chromadorea</taxon>
        <taxon>Rhabditida</taxon>
        <taxon>Tylenchina</taxon>
        <taxon>Panagrolaimomorpha</taxon>
        <taxon>Strongyloidoidea</taxon>
        <taxon>Alloionematidae</taxon>
        <taxon>Rhabditophanes</taxon>
    </lineage>
</organism>
<accession>A0AC35U072</accession>
<proteinExistence type="predicted"/>